<evidence type="ECO:0000259" key="1">
    <source>
        <dbReference type="SMART" id="SM00860"/>
    </source>
</evidence>
<dbReference type="Gene3D" id="3.40.1580.10">
    <property type="entry name" value="SMI1/KNR4-like"/>
    <property type="match status" value="1"/>
</dbReference>
<dbReference type="Proteomes" id="UP000531594">
    <property type="component" value="Unassembled WGS sequence"/>
</dbReference>
<dbReference type="Pfam" id="PF14568">
    <property type="entry name" value="SUKH_6"/>
    <property type="match status" value="1"/>
</dbReference>
<reference evidence="2 3" key="1">
    <citation type="submission" date="2020-08" db="EMBL/GenBank/DDBJ databases">
        <title>Genomic Encyclopedia of Type Strains, Phase IV (KMG-IV): sequencing the most valuable type-strain genomes for metagenomic binning, comparative biology and taxonomic classification.</title>
        <authorList>
            <person name="Goeker M."/>
        </authorList>
    </citation>
    <scope>NUCLEOTIDE SEQUENCE [LARGE SCALE GENOMIC DNA]</scope>
    <source>
        <strain evidence="2 3">DSM 5391</strain>
    </source>
</reference>
<dbReference type="SMART" id="SM00860">
    <property type="entry name" value="SMI1_KNR4"/>
    <property type="match status" value="1"/>
</dbReference>
<dbReference type="EMBL" id="JACHGK010000002">
    <property type="protein sequence ID" value="MBB6444477.1"/>
    <property type="molecule type" value="Genomic_DNA"/>
</dbReference>
<keyword evidence="3" id="KW-1185">Reference proteome</keyword>
<dbReference type="SUPFAM" id="SSF160631">
    <property type="entry name" value="SMI1/KNR4-like"/>
    <property type="match status" value="1"/>
</dbReference>
<gene>
    <name evidence="2" type="ORF">HNR53_001085</name>
</gene>
<evidence type="ECO:0000313" key="3">
    <source>
        <dbReference type="Proteomes" id="UP000531594"/>
    </source>
</evidence>
<name>A0A7X0LVE2_9BACI</name>
<accession>A0A7X0LVE2</accession>
<proteinExistence type="predicted"/>
<dbReference type="RefSeq" id="WP_184523554.1">
    <property type="nucleotide sequence ID" value="NZ_JACHGK010000002.1"/>
</dbReference>
<comment type="caution">
    <text evidence="2">The sequence shown here is derived from an EMBL/GenBank/DDBJ whole genome shotgun (WGS) entry which is preliminary data.</text>
</comment>
<dbReference type="InterPro" id="IPR018958">
    <property type="entry name" value="Knr4/Smi1-like_dom"/>
</dbReference>
<feature type="domain" description="Knr4/Smi1-like" evidence="1">
    <location>
        <begin position="17"/>
        <end position="176"/>
    </location>
</feature>
<dbReference type="AlphaFoldDB" id="A0A7X0LVE2"/>
<protein>
    <recommendedName>
        <fullName evidence="1">Knr4/Smi1-like domain-containing protein</fullName>
    </recommendedName>
</protein>
<dbReference type="InterPro" id="IPR037883">
    <property type="entry name" value="Knr4/Smi1-like_sf"/>
</dbReference>
<sequence length="339" mass="39461">MGNSIWKKDNDIYKLNTLTEADIKKAEDIFKIKLPKAYVNILKVQNGGEIIYNAFPILDNDFFSEAFIEVEYIYGIGKNPGILDSQYLLNEWEIPDGFILFNGDGHTWLAFDYRNVSSEPPIVYVNNDKETKVIKIANSFNEFSENLFTVEYEVVEDKEFHKPEYTKETFERLIEQDNVDELLDAISYLSQMESDIEWLGNGLLKLANHPDIKIRNQIANSVWNFLTYQLDDETLHSFIDIFKMDTDSGVQGYAEMIIEKINYSIDDLKRDIKRCIENGGYMVVSFIFQKNVYHIYQENKLKLEGPNNTQIFDSAEELIEHAILDGIPLQEMWCNVKTL</sequence>
<evidence type="ECO:0000313" key="2">
    <source>
        <dbReference type="EMBL" id="MBB6444477.1"/>
    </source>
</evidence>
<organism evidence="2 3">
    <name type="scientific">Bacillus benzoevorans</name>
    <dbReference type="NCBI Taxonomy" id="1456"/>
    <lineage>
        <taxon>Bacteria</taxon>
        <taxon>Bacillati</taxon>
        <taxon>Bacillota</taxon>
        <taxon>Bacilli</taxon>
        <taxon>Bacillales</taxon>
        <taxon>Bacillaceae</taxon>
        <taxon>Bacillus</taxon>
    </lineage>
</organism>